<evidence type="ECO:0000313" key="2">
    <source>
        <dbReference type="Proteomes" id="UP000053815"/>
    </source>
</evidence>
<protein>
    <recommendedName>
        <fullName evidence="3">Reverse transcriptase zinc-binding domain-containing protein</fullName>
    </recommendedName>
</protein>
<dbReference type="STRING" id="91626.A0A0C9MRK8"/>
<name>A0A0C9MRK8_9FUNG</name>
<reference evidence="1" key="1">
    <citation type="submission" date="2014-09" db="EMBL/GenBank/DDBJ databases">
        <title>Draft genome sequence of an oleaginous Mucoromycotina fungus Mucor ambiguus NBRC6742.</title>
        <authorList>
            <person name="Takeda I."/>
            <person name="Yamane N."/>
            <person name="Morita T."/>
            <person name="Tamano K."/>
            <person name="Machida M."/>
            <person name="Baker S."/>
            <person name="Koike H."/>
        </authorList>
    </citation>
    <scope>NUCLEOTIDE SEQUENCE</scope>
    <source>
        <strain evidence="1">NBRC 6742</strain>
    </source>
</reference>
<keyword evidence="2" id="KW-1185">Reference proteome</keyword>
<sequence length="136" mass="15758">MLQLLKKIECRVYRALHPSDLCSICSSSSDSSEHFLFDCPTKASAWQAVIFEFLWPTVSIPDIIQAIKTLDFYNIWYSQRHEVLASVIVFITLANIWRSHLRTVFDRTPFTTAAVLTGIRLDIITRIDEDQVHRML</sequence>
<organism evidence="1">
    <name type="scientific">Mucor ambiguus</name>
    <dbReference type="NCBI Taxonomy" id="91626"/>
    <lineage>
        <taxon>Eukaryota</taxon>
        <taxon>Fungi</taxon>
        <taxon>Fungi incertae sedis</taxon>
        <taxon>Mucoromycota</taxon>
        <taxon>Mucoromycotina</taxon>
        <taxon>Mucoromycetes</taxon>
        <taxon>Mucorales</taxon>
        <taxon>Mucorineae</taxon>
        <taxon>Mucoraceae</taxon>
        <taxon>Mucor</taxon>
    </lineage>
</organism>
<evidence type="ECO:0008006" key="3">
    <source>
        <dbReference type="Google" id="ProtNLM"/>
    </source>
</evidence>
<dbReference type="AlphaFoldDB" id="A0A0C9MRK8"/>
<dbReference type="Proteomes" id="UP000053815">
    <property type="component" value="Unassembled WGS sequence"/>
</dbReference>
<dbReference type="EMBL" id="DF836607">
    <property type="protein sequence ID" value="GAN10084.1"/>
    <property type="molecule type" value="Genomic_DNA"/>
</dbReference>
<proteinExistence type="predicted"/>
<evidence type="ECO:0000313" key="1">
    <source>
        <dbReference type="EMBL" id="GAN10084.1"/>
    </source>
</evidence>
<dbReference type="OrthoDB" id="2288126at2759"/>
<accession>A0A0C9MRK8</accession>
<gene>
    <name evidence="1" type="ORF">MAM1_0318d09619</name>
</gene>